<name>A0A8C9QRY4_SCLFO</name>
<dbReference type="Proteomes" id="UP000694397">
    <property type="component" value="Chromosome 1"/>
</dbReference>
<reference evidence="2" key="3">
    <citation type="submission" date="2025-09" db="UniProtKB">
        <authorList>
            <consortium name="Ensembl"/>
        </authorList>
    </citation>
    <scope>IDENTIFICATION</scope>
</reference>
<sequence length="104" mass="11547">MVPQLFLLVNDEHDVAQVYQGRRGDEDDLHHPETDVGDGEDVVVAHVLTTGLLRVADEARLLVPPHVLSPSTQDQDPEDEQNTHPYLSQDRGVGLHLVQEPGEK</sequence>
<keyword evidence="3" id="KW-1185">Reference proteome</keyword>
<evidence type="ECO:0000313" key="3">
    <source>
        <dbReference type="Proteomes" id="UP000694397"/>
    </source>
</evidence>
<evidence type="ECO:0000313" key="2">
    <source>
        <dbReference type="Ensembl" id="ENSSFOP00015001817.2"/>
    </source>
</evidence>
<protein>
    <submittedName>
        <fullName evidence="2">Uncharacterized protein</fullName>
    </submittedName>
</protein>
<evidence type="ECO:0000256" key="1">
    <source>
        <dbReference type="SAM" id="MobiDB-lite"/>
    </source>
</evidence>
<feature type="region of interest" description="Disordered" evidence="1">
    <location>
        <begin position="65"/>
        <end position="104"/>
    </location>
</feature>
<reference evidence="2" key="2">
    <citation type="submission" date="2025-08" db="UniProtKB">
        <authorList>
            <consortium name="Ensembl"/>
        </authorList>
    </citation>
    <scope>IDENTIFICATION</scope>
</reference>
<dbReference type="AlphaFoldDB" id="A0A8C9QRY4"/>
<dbReference type="OrthoDB" id="8954273at2759"/>
<accession>A0A8C9QRY4</accession>
<dbReference type="GeneTree" id="ENSGT01150000287066"/>
<proteinExistence type="predicted"/>
<dbReference type="Ensembl" id="ENSSFOT00015001857.2">
    <property type="protein sequence ID" value="ENSSFOP00015001817.2"/>
    <property type="gene ID" value="ENSSFOG00015001220.2"/>
</dbReference>
<reference evidence="2 3" key="1">
    <citation type="submission" date="2019-04" db="EMBL/GenBank/DDBJ databases">
        <authorList>
            <consortium name="Wellcome Sanger Institute Data Sharing"/>
        </authorList>
    </citation>
    <scope>NUCLEOTIDE SEQUENCE [LARGE SCALE GENOMIC DNA]</scope>
</reference>
<organism evidence="2 3">
    <name type="scientific">Scleropages formosus</name>
    <name type="common">Asian bonytongue</name>
    <name type="synonym">Osteoglossum formosum</name>
    <dbReference type="NCBI Taxonomy" id="113540"/>
    <lineage>
        <taxon>Eukaryota</taxon>
        <taxon>Metazoa</taxon>
        <taxon>Chordata</taxon>
        <taxon>Craniata</taxon>
        <taxon>Vertebrata</taxon>
        <taxon>Euteleostomi</taxon>
        <taxon>Actinopterygii</taxon>
        <taxon>Neopterygii</taxon>
        <taxon>Teleostei</taxon>
        <taxon>Osteoglossocephala</taxon>
        <taxon>Osteoglossomorpha</taxon>
        <taxon>Osteoglossiformes</taxon>
        <taxon>Osteoglossidae</taxon>
        <taxon>Scleropages</taxon>
    </lineage>
</organism>